<evidence type="ECO:0008006" key="2">
    <source>
        <dbReference type="Google" id="ProtNLM"/>
    </source>
</evidence>
<gene>
    <name evidence="1" type="ORF">MNBD_GAMMA07-166</name>
</gene>
<sequence length="82" mass="8977">MSILAVELHPLAHSVKCNEDILSVDLIDGRTITVPTSWFPTLSSATQSQRENWEILGDGEGIHWPEIDEDLSVSGLLAGARH</sequence>
<reference evidence="1" key="1">
    <citation type="submission" date="2018-06" db="EMBL/GenBank/DDBJ databases">
        <authorList>
            <person name="Zhirakovskaya E."/>
        </authorList>
    </citation>
    <scope>NUCLEOTIDE SEQUENCE</scope>
</reference>
<proteinExistence type="predicted"/>
<evidence type="ECO:0000313" key="1">
    <source>
        <dbReference type="EMBL" id="VAW54467.1"/>
    </source>
</evidence>
<accession>A0A3B0WUZ7</accession>
<dbReference type="EMBL" id="UOFF01000059">
    <property type="protein sequence ID" value="VAW54467.1"/>
    <property type="molecule type" value="Genomic_DNA"/>
</dbReference>
<organism evidence="1">
    <name type="scientific">hydrothermal vent metagenome</name>
    <dbReference type="NCBI Taxonomy" id="652676"/>
    <lineage>
        <taxon>unclassified sequences</taxon>
        <taxon>metagenomes</taxon>
        <taxon>ecological metagenomes</taxon>
    </lineage>
</organism>
<dbReference type="Gene3D" id="3.30.2020.40">
    <property type="entry name" value="Uncharacterised protein PF10387, DUF2442"/>
    <property type="match status" value="1"/>
</dbReference>
<dbReference type="AlphaFoldDB" id="A0A3B0WUZ7"/>
<name>A0A3B0WUZ7_9ZZZZ</name>
<dbReference type="Pfam" id="PF10387">
    <property type="entry name" value="DUF2442"/>
    <property type="match status" value="1"/>
</dbReference>
<dbReference type="InterPro" id="IPR018841">
    <property type="entry name" value="DUF2442"/>
</dbReference>
<protein>
    <recommendedName>
        <fullName evidence="2">DUF2442 domain-containing protein</fullName>
    </recommendedName>
</protein>